<sequence>MHLRLQDFKTVSEYNSAMFRISSQLKLCGEQITDADMLEKTFSTFHASNMLLQQQYREKGFTKYSELIYCLLVAEQNNELLLKNHESRPTGSAPFPEVNVATCNHYNHESYRGRGRNHSRGCGRGRGHGRGYCGGHSKNISFHQKWKNGEGKSEKENSGQTSKHVETLCYRCGGKGHWSRTYRTPKHLIGLYQESLKNKNKKIETNFVDDESDGYIDMTHLDVADFFADPNGKIDHLIGDGSVSK</sequence>
<organism evidence="1">
    <name type="scientific">Sesamum radiatum</name>
    <name type="common">Black benniseed</name>
    <dbReference type="NCBI Taxonomy" id="300843"/>
    <lineage>
        <taxon>Eukaryota</taxon>
        <taxon>Viridiplantae</taxon>
        <taxon>Streptophyta</taxon>
        <taxon>Embryophyta</taxon>
        <taxon>Tracheophyta</taxon>
        <taxon>Spermatophyta</taxon>
        <taxon>Magnoliopsida</taxon>
        <taxon>eudicotyledons</taxon>
        <taxon>Gunneridae</taxon>
        <taxon>Pentapetalae</taxon>
        <taxon>asterids</taxon>
        <taxon>lamiids</taxon>
        <taxon>Lamiales</taxon>
        <taxon>Pedaliaceae</taxon>
        <taxon>Sesamum</taxon>
    </lineage>
</organism>
<protein>
    <recommendedName>
        <fullName evidence="2">CCHC-type domain-containing protein</fullName>
    </recommendedName>
</protein>
<accession>A0AAW2JT23</accession>
<proteinExistence type="predicted"/>
<dbReference type="AlphaFoldDB" id="A0AAW2JT23"/>
<evidence type="ECO:0000313" key="1">
    <source>
        <dbReference type="EMBL" id="KAL0296800.1"/>
    </source>
</evidence>
<dbReference type="PANTHER" id="PTHR33325:SF11">
    <property type="entry name" value="COLD SHOCK DOMAIN-CONTAINING PROTEIN 4-LIKE"/>
    <property type="match status" value="1"/>
</dbReference>
<reference evidence="1" key="1">
    <citation type="submission" date="2020-06" db="EMBL/GenBank/DDBJ databases">
        <authorList>
            <person name="Li T."/>
            <person name="Hu X."/>
            <person name="Zhang T."/>
            <person name="Song X."/>
            <person name="Zhang H."/>
            <person name="Dai N."/>
            <person name="Sheng W."/>
            <person name="Hou X."/>
            <person name="Wei L."/>
        </authorList>
    </citation>
    <scope>NUCLEOTIDE SEQUENCE</scope>
    <source>
        <strain evidence="1">G02</strain>
        <tissue evidence="1">Leaf</tissue>
    </source>
</reference>
<reference evidence="1" key="2">
    <citation type="journal article" date="2024" name="Plant">
        <title>Genomic evolution and insights into agronomic trait innovations of Sesamum species.</title>
        <authorList>
            <person name="Miao H."/>
            <person name="Wang L."/>
            <person name="Qu L."/>
            <person name="Liu H."/>
            <person name="Sun Y."/>
            <person name="Le M."/>
            <person name="Wang Q."/>
            <person name="Wei S."/>
            <person name="Zheng Y."/>
            <person name="Lin W."/>
            <person name="Duan Y."/>
            <person name="Cao H."/>
            <person name="Xiong S."/>
            <person name="Wang X."/>
            <person name="Wei L."/>
            <person name="Li C."/>
            <person name="Ma Q."/>
            <person name="Ju M."/>
            <person name="Zhao R."/>
            <person name="Li G."/>
            <person name="Mu C."/>
            <person name="Tian Q."/>
            <person name="Mei H."/>
            <person name="Zhang T."/>
            <person name="Gao T."/>
            <person name="Zhang H."/>
        </authorList>
    </citation>
    <scope>NUCLEOTIDE SEQUENCE</scope>
    <source>
        <strain evidence="1">G02</strain>
    </source>
</reference>
<name>A0AAW2JT23_SESRA</name>
<dbReference type="PANTHER" id="PTHR33325">
    <property type="entry name" value="ZINC FINGER, CCHC-TYPE-RELATED"/>
    <property type="match status" value="1"/>
</dbReference>
<evidence type="ECO:0008006" key="2">
    <source>
        <dbReference type="Google" id="ProtNLM"/>
    </source>
</evidence>
<gene>
    <name evidence="1" type="ORF">Sradi_6732100</name>
</gene>
<dbReference type="EMBL" id="JACGWJ010000032">
    <property type="protein sequence ID" value="KAL0296800.1"/>
    <property type="molecule type" value="Genomic_DNA"/>
</dbReference>
<comment type="caution">
    <text evidence="1">The sequence shown here is derived from an EMBL/GenBank/DDBJ whole genome shotgun (WGS) entry which is preliminary data.</text>
</comment>